<evidence type="ECO:0000313" key="2">
    <source>
        <dbReference type="Proteomes" id="UP000607435"/>
    </source>
</evidence>
<accession>A0ABR6Y3D9</accession>
<comment type="caution">
    <text evidence="1">The sequence shown here is derived from an EMBL/GenBank/DDBJ whole genome shotgun (WGS) entry which is preliminary data.</text>
</comment>
<keyword evidence="2" id="KW-1185">Reference proteome</keyword>
<dbReference type="EMBL" id="JACOME010000003">
    <property type="protein sequence ID" value="MBC3847270.1"/>
    <property type="molecule type" value="Genomic_DNA"/>
</dbReference>
<dbReference type="Proteomes" id="UP000607435">
    <property type="component" value="Unassembled WGS sequence"/>
</dbReference>
<organism evidence="1 2">
    <name type="scientific">Winogradskyella echinorum</name>
    <dbReference type="NCBI Taxonomy" id="538189"/>
    <lineage>
        <taxon>Bacteria</taxon>
        <taxon>Pseudomonadati</taxon>
        <taxon>Bacteroidota</taxon>
        <taxon>Flavobacteriia</taxon>
        <taxon>Flavobacteriales</taxon>
        <taxon>Flavobacteriaceae</taxon>
        <taxon>Winogradskyella</taxon>
    </lineage>
</organism>
<dbReference type="RefSeq" id="WP_186846383.1">
    <property type="nucleotide sequence ID" value="NZ_JACOME010000003.1"/>
</dbReference>
<name>A0ABR6Y3D9_9FLAO</name>
<evidence type="ECO:0000313" key="1">
    <source>
        <dbReference type="EMBL" id="MBC3847270.1"/>
    </source>
</evidence>
<proteinExistence type="predicted"/>
<reference evidence="1 2" key="1">
    <citation type="submission" date="2020-08" db="EMBL/GenBank/DDBJ databases">
        <title>Winogradskyella ouciana sp. nov., isolated from the hadal seawater of the Mariana Trench.</title>
        <authorList>
            <person name="He X."/>
        </authorList>
    </citation>
    <scope>NUCLEOTIDE SEQUENCE [LARGE SCALE GENOMIC DNA]</scope>
    <source>
        <strain evidence="1 2">KCTC 22026</strain>
    </source>
</reference>
<sequence>MKSKSIIFSFITMLIFQMVNGQKLEQKEVEHLKDVLNTTVASSFKVELKKDKAHCSIDELSKTLDLRDSHHIAEDSLSKEAKTKLYKGRYGGPVFWKYNFETTTNSEVVFKSNKYQQLFCTISFNDQDIIVIKSQLNAYTSHHKTTDSALHNVEWTGDKYISLLLTPKRVDSKITFELKGITISGKFKRQDNHELTKNYSKLLRTILKREFKTLFESDDMTQLLSTKN</sequence>
<gene>
    <name evidence="1" type="ORF">H6H04_12810</name>
</gene>
<protein>
    <submittedName>
        <fullName evidence="1">Uncharacterized protein</fullName>
    </submittedName>
</protein>